<dbReference type="Proteomes" id="UP000322619">
    <property type="component" value="Unassembled WGS sequence"/>
</dbReference>
<dbReference type="EMBL" id="VSLA01000026">
    <property type="protein sequence ID" value="TYC84243.1"/>
    <property type="molecule type" value="Genomic_DNA"/>
</dbReference>
<dbReference type="SMART" id="SM00052">
    <property type="entry name" value="EAL"/>
    <property type="match status" value="1"/>
</dbReference>
<feature type="domain" description="EAL" evidence="1">
    <location>
        <begin position="9"/>
        <end position="259"/>
    </location>
</feature>
<dbReference type="PANTHER" id="PTHR33121:SF76">
    <property type="entry name" value="SIGNALING PROTEIN"/>
    <property type="match status" value="1"/>
</dbReference>
<evidence type="ECO:0000313" key="3">
    <source>
        <dbReference type="EMBL" id="OFV71081.1"/>
    </source>
</evidence>
<organism evidence="3 5">
    <name type="scientific">Acetobacterium wieringae</name>
    <dbReference type="NCBI Taxonomy" id="52694"/>
    <lineage>
        <taxon>Bacteria</taxon>
        <taxon>Bacillati</taxon>
        <taxon>Bacillota</taxon>
        <taxon>Clostridia</taxon>
        <taxon>Eubacteriales</taxon>
        <taxon>Eubacteriaceae</taxon>
        <taxon>Acetobacterium</taxon>
    </lineage>
</organism>
<dbReference type="Gene3D" id="3.30.70.270">
    <property type="match status" value="1"/>
</dbReference>
<keyword evidence="3" id="KW-0378">Hydrolase</keyword>
<evidence type="ECO:0000313" key="6">
    <source>
        <dbReference type="Proteomes" id="UP000322619"/>
    </source>
</evidence>
<dbReference type="Pfam" id="PF00563">
    <property type="entry name" value="EAL"/>
    <property type="match status" value="1"/>
</dbReference>
<dbReference type="SUPFAM" id="SSF141868">
    <property type="entry name" value="EAL domain-like"/>
    <property type="match status" value="1"/>
</dbReference>
<comment type="caution">
    <text evidence="3">The sequence shown here is derived from an EMBL/GenBank/DDBJ whole genome shotgun (WGS) entry which is preliminary data.</text>
</comment>
<evidence type="ECO:0000313" key="5">
    <source>
        <dbReference type="Proteomes" id="UP000176244"/>
    </source>
</evidence>
<dbReference type="RefSeq" id="WP_084633577.1">
    <property type="nucleotide sequence ID" value="NZ_JAYFRG010000078.1"/>
</dbReference>
<dbReference type="InterPro" id="IPR035919">
    <property type="entry name" value="EAL_sf"/>
</dbReference>
<evidence type="ECO:0000259" key="1">
    <source>
        <dbReference type="PROSITE" id="PS50883"/>
    </source>
</evidence>
<sequence length="585" mass="67438">MDINQNKEEERLRGELLEILYQKKISTVFQPIVSLQDGTVHGYEALSRGPVASLLHNPDMLFKCAQKFNKLWELEFLCRSKAFEAAFKIESEFKLFLNVNPNIMQDVQFRKGFTREYLEKFDIDPKRIIFEITESEAINHLADFIKTIDNYKEQDYRIAIDDAGAGYSGLNLISDIHPNYIKLDMKLIRDIDKDMTKQSLVRCLNEFSEYTETALIAEGIETKEELLTLIEIGVSYGQGYFIQKPNGILNSISKDVLEIVMKENARKRKLLDNRVLDDRIESICKQEKTISPDILVSQVHEMFKENETRSGFCVVEDQLPIGVITRNALYKRISGQYGYILYANKPVRNIMDTDFMDVDCLATIDVVGKNAMQRDFDKIYDFIVVTRDNQFQGIVTVKDLMEKLIEIEFVYAKHLNPLTELPGNLMIEQQLEKALKSKDKKTILYFDLDNFKAYNDLYGFENGDRVLKEFAEILKTRIPSEYFIGHIGGDDFIAIVPKKKTEQLCISIMHAFNEAVIKYYSKEDIDKGYITSKDRKDVEENFPFLSVSIAGVASDHSKTIFELAETAAKIKKKCKKKPGSNYLLS</sequence>
<dbReference type="OrthoDB" id="9813903at2"/>
<dbReference type="InterPro" id="IPR050706">
    <property type="entry name" value="Cyclic-di-GMP_PDE-like"/>
</dbReference>
<dbReference type="SMART" id="SM00267">
    <property type="entry name" value="GGDEF"/>
    <property type="match status" value="1"/>
</dbReference>
<dbReference type="STRING" id="52694.ACWI_16670"/>
<dbReference type="Pfam" id="PF00571">
    <property type="entry name" value="CBS"/>
    <property type="match status" value="2"/>
</dbReference>
<protein>
    <submittedName>
        <fullName evidence="4">GGDEF domain-containing protein</fullName>
    </submittedName>
    <submittedName>
        <fullName evidence="3">Putative cyclic di-GMP phosphodiesterase YliE</fullName>
        <ecNumber evidence="3">3.1.4.52</ecNumber>
    </submittedName>
</protein>
<feature type="domain" description="GGDEF" evidence="2">
    <location>
        <begin position="439"/>
        <end position="585"/>
    </location>
</feature>
<evidence type="ECO:0000313" key="4">
    <source>
        <dbReference type="EMBL" id="TYC84243.1"/>
    </source>
</evidence>
<dbReference type="PROSITE" id="PS50883">
    <property type="entry name" value="EAL"/>
    <property type="match status" value="1"/>
</dbReference>
<dbReference type="CDD" id="cd01949">
    <property type="entry name" value="GGDEF"/>
    <property type="match status" value="1"/>
</dbReference>
<dbReference type="InterPro" id="IPR029787">
    <property type="entry name" value="Nucleotide_cyclase"/>
</dbReference>
<accession>A0A1F2PK14</accession>
<dbReference type="Gene3D" id="3.20.20.450">
    <property type="entry name" value="EAL domain"/>
    <property type="match status" value="1"/>
</dbReference>
<name>A0A1F2PK14_9FIRM</name>
<dbReference type="NCBIfam" id="TIGR00254">
    <property type="entry name" value="GGDEF"/>
    <property type="match status" value="1"/>
</dbReference>
<reference evidence="3 5" key="1">
    <citation type="submission" date="2015-09" db="EMBL/GenBank/DDBJ databases">
        <title>Genome sequence of Acetobacterium wieringae DSM 1911.</title>
        <authorList>
            <person name="Poehlein A."/>
            <person name="Bengelsdorf F.R."/>
            <person name="Schiel-Bengelsdorf B."/>
            <person name="Duerre P."/>
            <person name="Daniel R."/>
        </authorList>
    </citation>
    <scope>NUCLEOTIDE SEQUENCE [LARGE SCALE GENOMIC DNA]</scope>
    <source>
        <strain evidence="3 5">DSM 1911</strain>
    </source>
</reference>
<dbReference type="Pfam" id="PF00990">
    <property type="entry name" value="GGDEF"/>
    <property type="match status" value="1"/>
</dbReference>
<dbReference type="InterPro" id="IPR046342">
    <property type="entry name" value="CBS_dom_sf"/>
</dbReference>
<dbReference type="Gene3D" id="3.10.580.10">
    <property type="entry name" value="CBS-domain"/>
    <property type="match status" value="1"/>
</dbReference>
<gene>
    <name evidence="3" type="primary">yliE</name>
    <name evidence="3" type="ORF">ACWI_16670</name>
    <name evidence="4" type="ORF">FXB42_13015</name>
</gene>
<dbReference type="InterPro" id="IPR000160">
    <property type="entry name" value="GGDEF_dom"/>
</dbReference>
<dbReference type="PROSITE" id="PS50887">
    <property type="entry name" value="GGDEF"/>
    <property type="match status" value="1"/>
</dbReference>
<dbReference type="InterPro" id="IPR043128">
    <property type="entry name" value="Rev_trsase/Diguanyl_cyclase"/>
</dbReference>
<dbReference type="InterPro" id="IPR000644">
    <property type="entry name" value="CBS_dom"/>
</dbReference>
<dbReference type="PANTHER" id="PTHR33121">
    <property type="entry name" value="CYCLIC DI-GMP PHOSPHODIESTERASE PDEF"/>
    <property type="match status" value="1"/>
</dbReference>
<dbReference type="SUPFAM" id="SSF54631">
    <property type="entry name" value="CBS-domain pair"/>
    <property type="match status" value="1"/>
</dbReference>
<dbReference type="EC" id="3.1.4.52" evidence="3"/>
<dbReference type="SUPFAM" id="SSF55073">
    <property type="entry name" value="Nucleotide cyclase"/>
    <property type="match status" value="1"/>
</dbReference>
<dbReference type="CDD" id="cd01948">
    <property type="entry name" value="EAL"/>
    <property type="match status" value="1"/>
</dbReference>
<dbReference type="AlphaFoldDB" id="A0A1F2PK14"/>
<reference evidence="4 6" key="2">
    <citation type="submission" date="2019-08" db="EMBL/GenBank/DDBJ databases">
        <title>Isolation and enrichment of carboxydotrophic bacteria from anaerobic sludge for the production of bio-based chemicals from syngas.</title>
        <authorList>
            <person name="Antares A.L."/>
            <person name="Moreira J."/>
            <person name="Diender M."/>
            <person name="Parshina S.N."/>
            <person name="Stams A.J.M."/>
            <person name="Alves M."/>
            <person name="Alves J.I."/>
            <person name="Sousa D.Z."/>
        </authorList>
    </citation>
    <scope>NUCLEOTIDE SEQUENCE [LARGE SCALE GENOMIC DNA]</scope>
    <source>
        <strain evidence="4 6">JM</strain>
    </source>
</reference>
<dbReference type="GO" id="GO:0071111">
    <property type="term" value="F:cyclic-guanylate-specific phosphodiesterase activity"/>
    <property type="evidence" value="ECO:0007669"/>
    <property type="project" value="UniProtKB-EC"/>
</dbReference>
<dbReference type="EMBL" id="LKEU01000027">
    <property type="protein sequence ID" value="OFV71081.1"/>
    <property type="molecule type" value="Genomic_DNA"/>
</dbReference>
<evidence type="ECO:0000259" key="2">
    <source>
        <dbReference type="PROSITE" id="PS50887"/>
    </source>
</evidence>
<dbReference type="InterPro" id="IPR001633">
    <property type="entry name" value="EAL_dom"/>
</dbReference>
<proteinExistence type="predicted"/>
<dbReference type="Proteomes" id="UP000176244">
    <property type="component" value="Unassembled WGS sequence"/>
</dbReference>